<evidence type="ECO:0000256" key="2">
    <source>
        <dbReference type="ARBA" id="ARBA00022723"/>
    </source>
</evidence>
<evidence type="ECO:0000256" key="1">
    <source>
        <dbReference type="ARBA" id="ARBA00005495"/>
    </source>
</evidence>
<dbReference type="SUPFAM" id="SSF51316">
    <property type="entry name" value="Mss4-like"/>
    <property type="match status" value="1"/>
</dbReference>
<reference evidence="6" key="1">
    <citation type="journal article" date="2020" name="Int. J. Syst. Evol. Microbiol.">
        <title>Alteromonas alba sp. nov., a marine bacterium isolated from the seawater of the West Pacific Ocean.</title>
        <authorList>
            <person name="Sun C."/>
            <person name="Wu Y.-H."/>
            <person name="Xamxidin M."/>
            <person name="Cheng H."/>
            <person name="Xu X.-W."/>
        </authorList>
    </citation>
    <scope>NUCLEOTIDE SEQUENCE [LARGE SCALE GENOMIC DNA]</scope>
    <source>
        <strain evidence="6">9a2</strain>
    </source>
</reference>
<evidence type="ECO:0000313" key="5">
    <source>
        <dbReference type="EMBL" id="PRO70671.1"/>
    </source>
</evidence>
<accession>A0ABX5CVH4</accession>
<keyword evidence="3" id="KW-0862">Zinc</keyword>
<dbReference type="InterPro" id="IPR011057">
    <property type="entry name" value="Mss4-like_sf"/>
</dbReference>
<feature type="domain" description="CENP-V/GFA" evidence="4">
    <location>
        <begin position="1"/>
        <end position="90"/>
    </location>
</feature>
<dbReference type="Pfam" id="PF04828">
    <property type="entry name" value="GFA"/>
    <property type="match status" value="1"/>
</dbReference>
<dbReference type="Proteomes" id="UP000239539">
    <property type="component" value="Unassembled WGS sequence"/>
</dbReference>
<evidence type="ECO:0000256" key="3">
    <source>
        <dbReference type="ARBA" id="ARBA00022833"/>
    </source>
</evidence>
<sequence>MYRGSCSCQAIQYEVDHIGELEADNETLSQADACAFRVNITKEQLVIDCAPSTLATLHESNGETHHVCNLCGSIVYVEDSSQGIAVEVHYSGHDVLAETHCQFIL</sequence>
<keyword evidence="6" id="KW-1185">Reference proteome</keyword>
<name>A0ABX5CVH4_9ALTE</name>
<dbReference type="EMBL" id="PVNO01000002">
    <property type="protein sequence ID" value="PRO70671.1"/>
    <property type="molecule type" value="Genomic_DNA"/>
</dbReference>
<proteinExistence type="inferred from homology"/>
<organism evidence="5 6">
    <name type="scientific">Alteromonas gracilis</name>
    <dbReference type="NCBI Taxonomy" id="1479524"/>
    <lineage>
        <taxon>Bacteria</taxon>
        <taxon>Pseudomonadati</taxon>
        <taxon>Pseudomonadota</taxon>
        <taxon>Gammaproteobacteria</taxon>
        <taxon>Alteromonadales</taxon>
        <taxon>Alteromonadaceae</taxon>
        <taxon>Alteromonas/Salinimonas group</taxon>
        <taxon>Alteromonas</taxon>
    </lineage>
</organism>
<protein>
    <submittedName>
        <fullName evidence="5">ADP-ribosylglycohydrolase</fullName>
    </submittedName>
</protein>
<comment type="similarity">
    <text evidence="1">Belongs to the Gfa family.</text>
</comment>
<dbReference type="Gene3D" id="2.170.150.70">
    <property type="match status" value="1"/>
</dbReference>
<evidence type="ECO:0000259" key="4">
    <source>
        <dbReference type="Pfam" id="PF04828"/>
    </source>
</evidence>
<comment type="caution">
    <text evidence="5">The sequence shown here is derived from an EMBL/GenBank/DDBJ whole genome shotgun (WGS) entry which is preliminary data.</text>
</comment>
<evidence type="ECO:0000313" key="6">
    <source>
        <dbReference type="Proteomes" id="UP000239539"/>
    </source>
</evidence>
<dbReference type="RefSeq" id="WP_105929568.1">
    <property type="nucleotide sequence ID" value="NZ_PVNO01000002.1"/>
</dbReference>
<gene>
    <name evidence="5" type="ORF">C6Y39_01565</name>
</gene>
<keyword evidence="2" id="KW-0479">Metal-binding</keyword>
<dbReference type="InterPro" id="IPR006913">
    <property type="entry name" value="CENP-V/GFA"/>
</dbReference>